<feature type="transmembrane region" description="Helical" evidence="2">
    <location>
        <begin position="180"/>
        <end position="197"/>
    </location>
</feature>
<dbReference type="OrthoDB" id="58903at2759"/>
<feature type="transmembrane region" description="Helical" evidence="2">
    <location>
        <begin position="82"/>
        <end position="103"/>
    </location>
</feature>
<reference evidence="3" key="1">
    <citation type="submission" date="2019-03" db="EMBL/GenBank/DDBJ databases">
        <title>Long read genome sequence of the mycoparasitic Pythium oligandrum ATCC 38472 isolated from sugarbeet rhizosphere.</title>
        <authorList>
            <person name="Gaulin E."/>
        </authorList>
    </citation>
    <scope>NUCLEOTIDE SEQUENCE</scope>
    <source>
        <strain evidence="3">ATCC 38472_TT</strain>
    </source>
</reference>
<evidence type="ECO:0000256" key="1">
    <source>
        <dbReference type="SAM" id="MobiDB-lite"/>
    </source>
</evidence>
<dbReference type="PANTHER" id="PTHR31134">
    <property type="entry name" value="TRANSMEMBRANE PROTEIN 128"/>
    <property type="match status" value="1"/>
</dbReference>
<keyword evidence="4" id="KW-1185">Reference proteome</keyword>
<evidence type="ECO:0000313" key="3">
    <source>
        <dbReference type="EMBL" id="TMW64367.1"/>
    </source>
</evidence>
<feature type="transmembrane region" description="Helical" evidence="2">
    <location>
        <begin position="115"/>
        <end position="134"/>
    </location>
</feature>
<feature type="transmembrane region" description="Helical" evidence="2">
    <location>
        <begin position="155"/>
        <end position="174"/>
    </location>
</feature>
<evidence type="ECO:0000313" key="4">
    <source>
        <dbReference type="Proteomes" id="UP000794436"/>
    </source>
</evidence>
<comment type="caution">
    <text evidence="3">The sequence shown here is derived from an EMBL/GenBank/DDBJ whole genome shotgun (WGS) entry which is preliminary data.</text>
</comment>
<dbReference type="PANTHER" id="PTHR31134:SF1">
    <property type="entry name" value="TRANSMEMBRANE PROTEIN 128"/>
    <property type="match status" value="1"/>
</dbReference>
<gene>
    <name evidence="3" type="ORF">Poli38472_012989</name>
</gene>
<organism evidence="3 4">
    <name type="scientific">Pythium oligandrum</name>
    <name type="common">Mycoparasitic fungus</name>
    <dbReference type="NCBI Taxonomy" id="41045"/>
    <lineage>
        <taxon>Eukaryota</taxon>
        <taxon>Sar</taxon>
        <taxon>Stramenopiles</taxon>
        <taxon>Oomycota</taxon>
        <taxon>Peronosporomycetes</taxon>
        <taxon>Pythiales</taxon>
        <taxon>Pythiaceae</taxon>
        <taxon>Pythium</taxon>
    </lineage>
</organism>
<keyword evidence="2" id="KW-0472">Membrane</keyword>
<feature type="compositionally biased region" description="Acidic residues" evidence="1">
    <location>
        <begin position="35"/>
        <end position="59"/>
    </location>
</feature>
<evidence type="ECO:0000256" key="2">
    <source>
        <dbReference type="SAM" id="Phobius"/>
    </source>
</evidence>
<dbReference type="Pfam" id="PF20479">
    <property type="entry name" value="TMEM128"/>
    <property type="match status" value="1"/>
</dbReference>
<dbReference type="Proteomes" id="UP000794436">
    <property type="component" value="Unassembled WGS sequence"/>
</dbReference>
<dbReference type="EMBL" id="SPLM01000040">
    <property type="protein sequence ID" value="TMW64367.1"/>
    <property type="molecule type" value="Genomic_DNA"/>
</dbReference>
<feature type="region of interest" description="Disordered" evidence="1">
    <location>
        <begin position="1"/>
        <end position="60"/>
    </location>
</feature>
<name>A0A8K1FM05_PYTOL</name>
<keyword evidence="2" id="KW-1133">Transmembrane helix</keyword>
<keyword evidence="2" id="KW-0812">Transmembrane</keyword>
<accession>A0A8K1FM05</accession>
<evidence type="ECO:0008006" key="5">
    <source>
        <dbReference type="Google" id="ProtNLM"/>
    </source>
</evidence>
<protein>
    <recommendedName>
        <fullName evidence="5">Transmembrane protein</fullName>
    </recommendedName>
</protein>
<sequence length="199" mass="21973">MMTGTRARSAYQRLPQGDVGVATSPADANPHVGNFEDDETDGEDAMDEVDRDTGSDGESDALKKRMKTRSLQAAAWSTKMHALLWILAAASVAYAIDFFHVIFNDPRIKTGFFQVGLVCFGVNLCITCYLAIYLPYIKRITLEWSVYCPRMIPTATIVGVVASFCFVCAFWPVWGLLTPGLLLLFFIGSLMTAHFLPSI</sequence>
<dbReference type="InterPro" id="IPR033579">
    <property type="entry name" value="TMEM128"/>
</dbReference>
<proteinExistence type="predicted"/>
<dbReference type="AlphaFoldDB" id="A0A8K1FM05"/>